<evidence type="ECO:0000256" key="1">
    <source>
        <dbReference type="ARBA" id="ARBA00022741"/>
    </source>
</evidence>
<dbReference type="CDD" id="cd01850">
    <property type="entry name" value="CDC_Septin"/>
    <property type="match status" value="1"/>
</dbReference>
<proteinExistence type="inferred from homology"/>
<protein>
    <submittedName>
        <fullName evidence="6">Septin-9-like isoform X1</fullName>
    </submittedName>
</protein>
<evidence type="ECO:0000313" key="5">
    <source>
        <dbReference type="Proteomes" id="UP000694865"/>
    </source>
</evidence>
<dbReference type="PANTHER" id="PTHR18884">
    <property type="entry name" value="SEPTIN"/>
    <property type="match status" value="1"/>
</dbReference>
<evidence type="ECO:0000259" key="4">
    <source>
        <dbReference type="PROSITE" id="PS51719"/>
    </source>
</evidence>
<comment type="similarity">
    <text evidence="3">Belongs to the TRAFAC class TrmE-Era-EngA-EngB-Septin-like GTPase superfamily. Septin GTPase family.</text>
</comment>
<dbReference type="SUPFAM" id="SSF52540">
    <property type="entry name" value="P-loop containing nucleoside triphosphate hydrolases"/>
    <property type="match status" value="1"/>
</dbReference>
<keyword evidence="1 3" id="KW-0547">Nucleotide-binding</keyword>
<evidence type="ECO:0000256" key="3">
    <source>
        <dbReference type="RuleBase" id="RU004560"/>
    </source>
</evidence>
<dbReference type="Pfam" id="PF00735">
    <property type="entry name" value="Septin"/>
    <property type="match status" value="1"/>
</dbReference>
<dbReference type="Gene3D" id="3.40.50.300">
    <property type="entry name" value="P-loop containing nucleotide triphosphate hydrolases"/>
    <property type="match status" value="1"/>
</dbReference>
<name>A0ABM0H1C6_SACKO</name>
<dbReference type="InterPro" id="IPR030379">
    <property type="entry name" value="G_SEPTIN_dom"/>
</dbReference>
<keyword evidence="2 3" id="KW-0342">GTP-binding</keyword>
<dbReference type="GeneID" id="100376300"/>
<dbReference type="InterPro" id="IPR027417">
    <property type="entry name" value="P-loop_NTPase"/>
</dbReference>
<sequence>MAFEGIRLSKSQSEAVSAVFFEADTQNSGCIDVKLVPALVRKLLGRQPHGLDPHIVRIKAEASSTKGLIQFTDFVGVMADAMAQTTNWGALKTHVGGYVGIDTIQEQIRRKALKKGFEFNIMVVGASGLGKSTLVNTLFKAKVSRRSCATEEDKTPIIPKTVQIKSVGHVIEEKSVRLKLTVTDTPGFGDHINNENCWLPIIEYINEQYEKYLGEEISVNRKRHIPDTRVHCCLYFIAPTGHSLKPLDLEFMSRLDKCVNIVPIISKADTLTVEERQTFKKKIRDELDSHGISTYPMKHLDEDDEDMVVNTNLRDKMPFAVVGSDKVYQVSGKPILGRRTNWGLIEVENRAHCEFANLRDMLIRSHMQDLKDVTESIHYEKFRRETLKGREKAVNGLEESRC</sequence>
<evidence type="ECO:0000256" key="2">
    <source>
        <dbReference type="ARBA" id="ARBA00023134"/>
    </source>
</evidence>
<feature type="domain" description="Septin-type G" evidence="4">
    <location>
        <begin position="115"/>
        <end position="389"/>
    </location>
</feature>
<dbReference type="PROSITE" id="PS51719">
    <property type="entry name" value="G_SEPTIN"/>
    <property type="match status" value="1"/>
</dbReference>
<reference evidence="6" key="1">
    <citation type="submission" date="2025-08" db="UniProtKB">
        <authorList>
            <consortium name="RefSeq"/>
        </authorList>
    </citation>
    <scope>IDENTIFICATION</scope>
    <source>
        <tissue evidence="6">Testes</tissue>
    </source>
</reference>
<evidence type="ECO:0000313" key="6">
    <source>
        <dbReference type="RefSeq" id="XP_002742024.1"/>
    </source>
</evidence>
<dbReference type="InterPro" id="IPR016491">
    <property type="entry name" value="Septin"/>
</dbReference>
<organism evidence="5 6">
    <name type="scientific">Saccoglossus kowalevskii</name>
    <name type="common">Acorn worm</name>
    <dbReference type="NCBI Taxonomy" id="10224"/>
    <lineage>
        <taxon>Eukaryota</taxon>
        <taxon>Metazoa</taxon>
        <taxon>Hemichordata</taxon>
        <taxon>Enteropneusta</taxon>
        <taxon>Harrimaniidae</taxon>
        <taxon>Saccoglossus</taxon>
    </lineage>
</organism>
<dbReference type="RefSeq" id="XP_002742024.1">
    <property type="nucleotide sequence ID" value="XM_002741978.2"/>
</dbReference>
<dbReference type="Proteomes" id="UP000694865">
    <property type="component" value="Unplaced"/>
</dbReference>
<accession>A0ABM0H1C6</accession>
<gene>
    <name evidence="6" type="primary">LOC100376300</name>
</gene>
<keyword evidence="5" id="KW-1185">Reference proteome</keyword>